<feature type="signal peptide" evidence="9">
    <location>
        <begin position="1"/>
        <end position="26"/>
    </location>
</feature>
<dbReference type="AlphaFoldDB" id="B6ADM2"/>
<dbReference type="SUPFAM" id="SSF54631">
    <property type="entry name" value="CBS-domain pair"/>
    <property type="match status" value="1"/>
</dbReference>
<evidence type="ECO:0000256" key="8">
    <source>
        <dbReference type="SAM" id="Phobius"/>
    </source>
</evidence>
<evidence type="ECO:0000256" key="4">
    <source>
        <dbReference type="ARBA" id="ARBA00022989"/>
    </source>
</evidence>
<dbReference type="PROSITE" id="PS51846">
    <property type="entry name" value="CNNM"/>
    <property type="match status" value="1"/>
</dbReference>
<dbReference type="InterPro" id="IPR045095">
    <property type="entry name" value="ACDP"/>
</dbReference>
<keyword evidence="3" id="KW-0677">Repeat</keyword>
<feature type="region of interest" description="Disordered" evidence="7">
    <location>
        <begin position="311"/>
        <end position="337"/>
    </location>
</feature>
<dbReference type="PANTHER" id="PTHR12064:SF97">
    <property type="entry name" value="METAL TRANSPORTER CNNM-5"/>
    <property type="match status" value="1"/>
</dbReference>
<dbReference type="GO" id="GO:0030026">
    <property type="term" value="P:intracellular manganese ion homeostasis"/>
    <property type="evidence" value="ECO:0007669"/>
    <property type="project" value="TreeGrafter"/>
</dbReference>
<dbReference type="VEuPathDB" id="CryptoDB:CMU_008040"/>
<dbReference type="STRING" id="441375.B6ADM2"/>
<evidence type="ECO:0000313" key="12">
    <source>
        <dbReference type="Proteomes" id="UP000001460"/>
    </source>
</evidence>
<dbReference type="RefSeq" id="XP_002140662.1">
    <property type="nucleotide sequence ID" value="XM_002140626.1"/>
</dbReference>
<keyword evidence="12" id="KW-1185">Reference proteome</keyword>
<keyword evidence="5 6" id="KW-0472">Membrane</keyword>
<dbReference type="GO" id="GO:0010960">
    <property type="term" value="P:magnesium ion homeostasis"/>
    <property type="evidence" value="ECO:0007669"/>
    <property type="project" value="InterPro"/>
</dbReference>
<protein>
    <recommendedName>
        <fullName evidence="10">CNNM transmembrane domain-containing protein</fullName>
    </recommendedName>
</protein>
<evidence type="ECO:0000256" key="6">
    <source>
        <dbReference type="PROSITE-ProRule" id="PRU01193"/>
    </source>
</evidence>
<keyword evidence="9" id="KW-0732">Signal</keyword>
<feature type="transmembrane region" description="Helical" evidence="8">
    <location>
        <begin position="166"/>
        <end position="185"/>
    </location>
</feature>
<keyword evidence="2 6" id="KW-0812">Transmembrane</keyword>
<dbReference type="InterPro" id="IPR002550">
    <property type="entry name" value="CNNM"/>
</dbReference>
<evidence type="ECO:0000256" key="5">
    <source>
        <dbReference type="ARBA" id="ARBA00023136"/>
    </source>
</evidence>
<sequence>MTNKKLRIILLVIYILTSNIPRLCKSLDQDLSLIYNPNNDLECTRVNKDLAIATSKLSSEDKIHEFNKKDKTKYEFGSFPFYICTISSIFLVILGGIVSGLTTGFMALDNVQLRVLKEAGTEDERKWASITYNMIQKHHLLLVTLLLTNALCMETLPLFLDRIIPSWGAVLISVTAILIFGEVLPQAICTGAHQLQITAAFSPFVKFLMILLFIFSWPVSKLLDYFLGKEGKSDYFYARRQLKALIALHRRTSEYPKPTTISLLSLVPTSLAAHSKRGNSESVLESPFSDDKNKQSTFFYFPKISTSLTPLNDTKKKDSNSENDWITTSLPPRPNMHSSTIEKKGLAYDEVTIIQGALDMATKNLLDISVPLEEVYMLPIDAKLDRLLMEDILRVGHSRIPIYSNSRHNIKGLLLVKSLITIDPEDEVTIKSLIESKLSKRYIIEPIFASPYANPYDALNIFQQGRCHIAILTHYVEEYTLATQTNNSVPSQCEILGIATLEDIIEELIQEEIVDEFDMKSTFSKQDDLQCNSMHSFAVQNKKMLLKLLQDCGNKKLCRYKEKFYSTPELYYPLRLDYKGNEHRYLYWSYST</sequence>
<dbReference type="PANTHER" id="PTHR12064">
    <property type="entry name" value="METAL TRANSPORTER CNNM"/>
    <property type="match status" value="1"/>
</dbReference>
<evidence type="ECO:0000256" key="1">
    <source>
        <dbReference type="ARBA" id="ARBA00004141"/>
    </source>
</evidence>
<proteinExistence type="predicted"/>
<evidence type="ECO:0000256" key="7">
    <source>
        <dbReference type="SAM" id="MobiDB-lite"/>
    </source>
</evidence>
<feature type="transmembrane region" description="Helical" evidence="8">
    <location>
        <begin position="197"/>
        <end position="217"/>
    </location>
</feature>
<dbReference type="eggNOG" id="KOG2118">
    <property type="taxonomic scope" value="Eukaryota"/>
</dbReference>
<dbReference type="OMA" id="INAIMVT"/>
<dbReference type="GO" id="GO:0005737">
    <property type="term" value="C:cytoplasm"/>
    <property type="evidence" value="ECO:0007669"/>
    <property type="project" value="TreeGrafter"/>
</dbReference>
<feature type="transmembrane region" description="Helical" evidence="8">
    <location>
        <begin position="79"/>
        <end position="108"/>
    </location>
</feature>
<dbReference type="Pfam" id="PF01595">
    <property type="entry name" value="CNNM"/>
    <property type="match status" value="1"/>
</dbReference>
<evidence type="ECO:0000256" key="9">
    <source>
        <dbReference type="SAM" id="SignalP"/>
    </source>
</evidence>
<keyword evidence="4 6" id="KW-1133">Transmembrane helix</keyword>
<evidence type="ECO:0000256" key="2">
    <source>
        <dbReference type="ARBA" id="ARBA00022692"/>
    </source>
</evidence>
<dbReference type="OrthoDB" id="5353557at2759"/>
<dbReference type="FunFam" id="3.10.580.10:FF:000006">
    <property type="entry name" value="DUF21 and CBS domain protein"/>
    <property type="match status" value="1"/>
</dbReference>
<dbReference type="Gene3D" id="3.10.580.10">
    <property type="entry name" value="CBS-domain"/>
    <property type="match status" value="1"/>
</dbReference>
<evidence type="ECO:0000256" key="3">
    <source>
        <dbReference type="ARBA" id="ARBA00022737"/>
    </source>
</evidence>
<evidence type="ECO:0000259" key="10">
    <source>
        <dbReference type="PROSITE" id="PS51846"/>
    </source>
</evidence>
<organism evidence="11 12">
    <name type="scientific">Cryptosporidium muris (strain RN66)</name>
    <dbReference type="NCBI Taxonomy" id="441375"/>
    <lineage>
        <taxon>Eukaryota</taxon>
        <taxon>Sar</taxon>
        <taxon>Alveolata</taxon>
        <taxon>Apicomplexa</taxon>
        <taxon>Conoidasida</taxon>
        <taxon>Coccidia</taxon>
        <taxon>Eucoccidiorida</taxon>
        <taxon>Eimeriorina</taxon>
        <taxon>Cryptosporidiidae</taxon>
        <taxon>Cryptosporidium</taxon>
    </lineage>
</organism>
<dbReference type="InterPro" id="IPR046342">
    <property type="entry name" value="CBS_dom_sf"/>
</dbReference>
<accession>B6ADM2</accession>
<evidence type="ECO:0000313" key="11">
    <source>
        <dbReference type="EMBL" id="EEA06313.1"/>
    </source>
</evidence>
<gene>
    <name evidence="11" type="ORF">CMU_008040</name>
</gene>
<comment type="subcellular location">
    <subcellularLocation>
        <location evidence="1">Membrane</location>
        <topology evidence="1">Multi-pass membrane protein</topology>
    </subcellularLocation>
</comment>
<dbReference type="Proteomes" id="UP000001460">
    <property type="component" value="Unassembled WGS sequence"/>
</dbReference>
<name>B6ADM2_CRYMR</name>
<dbReference type="GeneID" id="6995711"/>
<feature type="domain" description="CNNM transmembrane" evidence="10">
    <location>
        <begin position="77"/>
        <end position="263"/>
    </location>
</feature>
<feature type="chain" id="PRO_5002842353" description="CNNM transmembrane domain-containing protein" evidence="9">
    <location>
        <begin position="27"/>
        <end position="592"/>
    </location>
</feature>
<reference evidence="11" key="1">
    <citation type="submission" date="2008-06" db="EMBL/GenBank/DDBJ databases">
        <authorList>
            <person name="Lorenzi H."/>
            <person name="Inman J."/>
            <person name="Miller J."/>
            <person name="Schobel S."/>
            <person name="Amedeo P."/>
            <person name="Caler E.V."/>
            <person name="da Silva J."/>
        </authorList>
    </citation>
    <scope>NUCLEOTIDE SEQUENCE [LARGE SCALE GENOMIC DNA]</scope>
    <source>
        <strain evidence="11">RN66</strain>
    </source>
</reference>
<dbReference type="GO" id="GO:0016020">
    <property type="term" value="C:membrane"/>
    <property type="evidence" value="ECO:0007669"/>
    <property type="project" value="UniProtKB-SubCell"/>
</dbReference>
<dbReference type="EMBL" id="DS989729">
    <property type="protein sequence ID" value="EEA06313.1"/>
    <property type="molecule type" value="Genomic_DNA"/>
</dbReference>